<keyword evidence="14" id="KW-1185">Reference proteome</keyword>
<evidence type="ECO:0000313" key="13">
    <source>
        <dbReference type="EMBL" id="KAK9531367.1"/>
    </source>
</evidence>
<dbReference type="Gene3D" id="2.60.40.10">
    <property type="entry name" value="Immunoglobulins"/>
    <property type="match status" value="5"/>
</dbReference>
<reference evidence="13 14" key="1">
    <citation type="journal article" date="2024" name="Genome Biol. Evol.">
        <title>Chromosome-level genome assembly of the viviparous eelpout Zoarces viviparus.</title>
        <authorList>
            <person name="Fuhrmann N."/>
            <person name="Brasseur M.V."/>
            <person name="Bakowski C.E."/>
            <person name="Podsiadlowski L."/>
            <person name="Prost S."/>
            <person name="Krehenwinkel H."/>
            <person name="Mayer C."/>
        </authorList>
    </citation>
    <scope>NUCLEOTIDE SEQUENCE [LARGE SCALE GENOMIC DNA]</scope>
    <source>
        <strain evidence="13">NO-MEL_2022_Ind0_liver</strain>
    </source>
</reference>
<keyword evidence="2 10" id="KW-0812">Transmembrane</keyword>
<feature type="compositionally biased region" description="Polar residues" evidence="9">
    <location>
        <begin position="733"/>
        <end position="751"/>
    </location>
</feature>
<dbReference type="EMBL" id="JBCEZU010000089">
    <property type="protein sequence ID" value="KAK9531367.1"/>
    <property type="molecule type" value="Genomic_DNA"/>
</dbReference>
<dbReference type="GO" id="GO:0004896">
    <property type="term" value="F:cytokine receptor activity"/>
    <property type="evidence" value="ECO:0007669"/>
    <property type="project" value="TreeGrafter"/>
</dbReference>
<evidence type="ECO:0000256" key="2">
    <source>
        <dbReference type="ARBA" id="ARBA00022692"/>
    </source>
</evidence>
<evidence type="ECO:0000259" key="12">
    <source>
        <dbReference type="PROSITE" id="PS50853"/>
    </source>
</evidence>
<evidence type="ECO:0000256" key="3">
    <source>
        <dbReference type="ARBA" id="ARBA00022729"/>
    </source>
</evidence>
<feature type="region of interest" description="Disordered" evidence="9">
    <location>
        <begin position="717"/>
        <end position="751"/>
    </location>
</feature>
<accession>A0AAW1F9Y7</accession>
<evidence type="ECO:0000256" key="4">
    <source>
        <dbReference type="ARBA" id="ARBA00022989"/>
    </source>
</evidence>
<evidence type="ECO:0000256" key="8">
    <source>
        <dbReference type="ARBA" id="ARBA00023180"/>
    </source>
</evidence>
<keyword evidence="3 11" id="KW-0732">Signal</keyword>
<dbReference type="Proteomes" id="UP001488805">
    <property type="component" value="Unassembled WGS sequence"/>
</dbReference>
<evidence type="ECO:0000256" key="11">
    <source>
        <dbReference type="SAM" id="SignalP"/>
    </source>
</evidence>
<dbReference type="PANTHER" id="PTHR23037:SF35">
    <property type="entry name" value="FIBRONECTIN TYPE-III DOMAIN-CONTAINING PROTEIN"/>
    <property type="match status" value="1"/>
</dbReference>
<gene>
    <name evidence="13" type="ORF">VZT92_010796</name>
</gene>
<keyword evidence="7" id="KW-0675">Receptor</keyword>
<dbReference type="PROSITE" id="PS50853">
    <property type="entry name" value="FN3"/>
    <property type="match status" value="1"/>
</dbReference>
<feature type="transmembrane region" description="Helical" evidence="10">
    <location>
        <begin position="600"/>
        <end position="624"/>
    </location>
</feature>
<keyword evidence="8" id="KW-0325">Glycoprotein</keyword>
<feature type="domain" description="Fibronectin type-III" evidence="12">
    <location>
        <begin position="503"/>
        <end position="596"/>
    </location>
</feature>
<dbReference type="GO" id="GO:0009897">
    <property type="term" value="C:external side of plasma membrane"/>
    <property type="evidence" value="ECO:0007669"/>
    <property type="project" value="TreeGrafter"/>
</dbReference>
<dbReference type="Pfam" id="PF00041">
    <property type="entry name" value="fn3"/>
    <property type="match status" value="1"/>
</dbReference>
<evidence type="ECO:0000256" key="5">
    <source>
        <dbReference type="ARBA" id="ARBA00023136"/>
    </source>
</evidence>
<keyword evidence="4 10" id="KW-1133">Transmembrane helix</keyword>
<comment type="caution">
    <text evidence="13">The sequence shown here is derived from an EMBL/GenBank/DDBJ whole genome shotgun (WGS) entry which is preliminary data.</text>
</comment>
<sequence length="784" mass="87138">MFLFLALFILAATRSMCKGQHENNCKVVPKDPYIEVGSDTEIVCQTSCVSGKIFWTLNSRRIDESQSSAVNSSHTVLTLRNFTLQRATLECRSANTHLVLGGTTIQTYSKPSNISCILDHKDQPSDEELSLEPSPDWFTCNWQHQIDSKQKINYTVLYDSPYTHHAEICKSQITNCITIEPSAKMEYFSNFTITVRAEADTWKADSDPREFKPLHILKMARPQLRVTPSSDHVFVQWSRSSFSSKCGCEVKYSKAVDKGAPAVLRRKNLSERSDGEDTIEKWDSCSNYTFSVRCALDKAPWSNWSKNKTVLTKLNKRDFKLRLWRKVAEPEGNGVRKVHAMWTEIPSTCQDTFTYTIKVTPYKDAMVGVNYTDTSCGSSTCDVYVNQDAHRMRLTVLHNETLLVEDSVCVPAVGESLPQVTDIQTSTLEGVLLVSWKASTEPVTGYMIDWTHDGNQYYWKESNCTNTTLPDHKQPYNITVTPLFDDETGHGTQALQICSRVGDPGDVTIQVQADAKSALVSWNVKSQEACSGVVVNYTVFYGIQNGPQLNVPVDGTEQFISLNNLNPDTYYSVQVNATALTGTATSRETFFQTKRFDAQLITAVGVCGSIVILLVLSLGVCCAVRWNKFREKPVPNPAFSSLALWPAPSPQEGTCPFQPFNNPTESVCDRVYTGESQRTPTSPLATGCDGIPACDQTGEYVDPATGPALVDPVEPVETQHLSSPDDSTALLPSENSPYRSQSSAENSASKFNKQCKRVPLKQIEKIAPVTVYVTLDMLQQGQGR</sequence>
<dbReference type="InterPro" id="IPR036116">
    <property type="entry name" value="FN3_sf"/>
</dbReference>
<evidence type="ECO:0000256" key="9">
    <source>
        <dbReference type="SAM" id="MobiDB-lite"/>
    </source>
</evidence>
<feature type="chain" id="PRO_5043620710" description="Fibronectin type-III domain-containing protein" evidence="11">
    <location>
        <begin position="20"/>
        <end position="784"/>
    </location>
</feature>
<organism evidence="13 14">
    <name type="scientific">Zoarces viviparus</name>
    <name type="common">Viviparous eelpout</name>
    <name type="synonym">Blennius viviparus</name>
    <dbReference type="NCBI Taxonomy" id="48416"/>
    <lineage>
        <taxon>Eukaryota</taxon>
        <taxon>Metazoa</taxon>
        <taxon>Chordata</taxon>
        <taxon>Craniata</taxon>
        <taxon>Vertebrata</taxon>
        <taxon>Euteleostomi</taxon>
        <taxon>Actinopterygii</taxon>
        <taxon>Neopterygii</taxon>
        <taxon>Teleostei</taxon>
        <taxon>Neoteleostei</taxon>
        <taxon>Acanthomorphata</taxon>
        <taxon>Eupercaria</taxon>
        <taxon>Perciformes</taxon>
        <taxon>Cottioidei</taxon>
        <taxon>Zoarcales</taxon>
        <taxon>Zoarcidae</taxon>
        <taxon>Zoarcinae</taxon>
        <taxon>Zoarces</taxon>
    </lineage>
</organism>
<name>A0AAW1F9Y7_ZOAVI</name>
<dbReference type="InterPro" id="IPR013783">
    <property type="entry name" value="Ig-like_fold"/>
</dbReference>
<feature type="signal peptide" evidence="11">
    <location>
        <begin position="1"/>
        <end position="19"/>
    </location>
</feature>
<dbReference type="CDD" id="cd00063">
    <property type="entry name" value="FN3"/>
    <property type="match status" value="1"/>
</dbReference>
<evidence type="ECO:0000256" key="6">
    <source>
        <dbReference type="ARBA" id="ARBA00023157"/>
    </source>
</evidence>
<dbReference type="PANTHER" id="PTHR23037">
    <property type="entry name" value="CYTOKINE RECEPTOR"/>
    <property type="match status" value="1"/>
</dbReference>
<evidence type="ECO:0000256" key="1">
    <source>
        <dbReference type="ARBA" id="ARBA00004479"/>
    </source>
</evidence>
<proteinExistence type="predicted"/>
<evidence type="ECO:0000313" key="14">
    <source>
        <dbReference type="Proteomes" id="UP001488805"/>
    </source>
</evidence>
<dbReference type="AlphaFoldDB" id="A0AAW1F9Y7"/>
<keyword evidence="5 10" id="KW-0472">Membrane</keyword>
<dbReference type="SUPFAM" id="SSF49265">
    <property type="entry name" value="Fibronectin type III"/>
    <property type="match status" value="3"/>
</dbReference>
<comment type="subcellular location">
    <subcellularLocation>
        <location evidence="1">Membrane</location>
        <topology evidence="1">Single-pass type I membrane protein</topology>
    </subcellularLocation>
</comment>
<dbReference type="InterPro" id="IPR003961">
    <property type="entry name" value="FN3_dom"/>
</dbReference>
<protein>
    <recommendedName>
        <fullName evidence="12">Fibronectin type-III domain-containing protein</fullName>
    </recommendedName>
</protein>
<evidence type="ECO:0000256" key="10">
    <source>
        <dbReference type="SAM" id="Phobius"/>
    </source>
</evidence>
<keyword evidence="6" id="KW-1015">Disulfide bond</keyword>
<evidence type="ECO:0000256" key="7">
    <source>
        <dbReference type="ARBA" id="ARBA00023170"/>
    </source>
</evidence>
<dbReference type="SMART" id="SM00060">
    <property type="entry name" value="FN3"/>
    <property type="match status" value="3"/>
</dbReference>